<accession>A0A840L9Q7</accession>
<evidence type="ECO:0000313" key="3">
    <source>
        <dbReference type="Proteomes" id="UP000562027"/>
    </source>
</evidence>
<dbReference type="Pfam" id="PF25917">
    <property type="entry name" value="BSH_RND"/>
    <property type="match status" value="1"/>
</dbReference>
<dbReference type="PANTHER" id="PTHR30438:SF1">
    <property type="entry name" value="36 KDA ANTIGEN"/>
    <property type="match status" value="1"/>
</dbReference>
<reference evidence="2 3" key="1">
    <citation type="submission" date="2020-08" db="EMBL/GenBank/DDBJ databases">
        <title>Functional genomics of gut bacteria from endangered species of beetles.</title>
        <authorList>
            <person name="Carlos-Shanley C."/>
        </authorList>
    </citation>
    <scope>NUCLEOTIDE SEQUENCE [LARGE SCALE GENOMIC DNA]</scope>
    <source>
        <strain evidence="2 3">S00239</strain>
    </source>
</reference>
<protein>
    <submittedName>
        <fullName evidence="2">HlyD family secretion protein</fullName>
    </submittedName>
</protein>
<dbReference type="PANTHER" id="PTHR30438">
    <property type="entry name" value="36 KDA ANTIGEN-RELATED"/>
    <property type="match status" value="1"/>
</dbReference>
<dbReference type="RefSeq" id="WP_184298798.1">
    <property type="nucleotide sequence ID" value="NZ_JACHLP010000003.1"/>
</dbReference>
<dbReference type="Gene3D" id="1.10.287.470">
    <property type="entry name" value="Helix hairpin bin"/>
    <property type="match status" value="1"/>
</dbReference>
<organism evidence="2 3">
    <name type="scientific">Roseateles oligotrophus</name>
    <dbReference type="NCBI Taxonomy" id="1769250"/>
    <lineage>
        <taxon>Bacteria</taxon>
        <taxon>Pseudomonadati</taxon>
        <taxon>Pseudomonadota</taxon>
        <taxon>Betaproteobacteria</taxon>
        <taxon>Burkholderiales</taxon>
        <taxon>Sphaerotilaceae</taxon>
        <taxon>Roseateles</taxon>
    </lineage>
</organism>
<dbReference type="Gene3D" id="2.40.50.100">
    <property type="match status" value="1"/>
</dbReference>
<keyword evidence="3" id="KW-1185">Reference proteome</keyword>
<dbReference type="Gene3D" id="2.40.30.170">
    <property type="match status" value="1"/>
</dbReference>
<feature type="domain" description="Multidrug resistance protein MdtA-like barrel-sandwich hybrid" evidence="1">
    <location>
        <begin position="44"/>
        <end position="235"/>
    </location>
</feature>
<comment type="caution">
    <text evidence="2">The sequence shown here is derived from an EMBL/GenBank/DDBJ whole genome shotgun (WGS) entry which is preliminary data.</text>
</comment>
<name>A0A840L9Q7_9BURK</name>
<sequence length="325" mass="34949">MKKASQIVAPVLLLALGAWGVYALLQGGREPPQQLQGMMEAQETDIAPKLTGRIAELLVHEGQQISAGTLLLRIDSPEVAAKMAQASNAEAAAAALALKARNGARPEEIRMAQSNFERARVGAELARKSFERVDSLYKDGLVALQKRDEAEANWRAAQGLADAAKAQAEMARAGARSEDKAAAAAQAAQVAGVVQEVESARAETELKSPVAGEVAKLLAKRGELSPAGVPVLTVVDLQNQWALFNVREDQLSRFAIGKEFEARLPALDNRRVRFKVTASQALPDFATWRATRSNQGYDLRTFEIKARPLQAIAEARPGMSVLVNP</sequence>
<dbReference type="InterPro" id="IPR058625">
    <property type="entry name" value="MdtA-like_BSH"/>
</dbReference>
<gene>
    <name evidence="2" type="ORF">HNP55_002014</name>
</gene>
<dbReference type="AlphaFoldDB" id="A0A840L9Q7"/>
<evidence type="ECO:0000259" key="1">
    <source>
        <dbReference type="Pfam" id="PF25917"/>
    </source>
</evidence>
<proteinExistence type="predicted"/>
<dbReference type="Proteomes" id="UP000562027">
    <property type="component" value="Unassembled WGS sequence"/>
</dbReference>
<evidence type="ECO:0000313" key="2">
    <source>
        <dbReference type="EMBL" id="MBB4843495.1"/>
    </source>
</evidence>
<dbReference type="SUPFAM" id="SSF111369">
    <property type="entry name" value="HlyD-like secretion proteins"/>
    <property type="match status" value="1"/>
</dbReference>
<dbReference type="EMBL" id="JACHLP010000003">
    <property type="protein sequence ID" value="MBB4843495.1"/>
    <property type="molecule type" value="Genomic_DNA"/>
</dbReference>